<dbReference type="GO" id="GO:0016020">
    <property type="term" value="C:membrane"/>
    <property type="evidence" value="ECO:0007669"/>
    <property type="project" value="UniProtKB-SubCell"/>
</dbReference>
<accession>A0A0G4HHJ2</accession>
<evidence type="ECO:0000256" key="4">
    <source>
        <dbReference type="ARBA" id="ARBA00023136"/>
    </source>
</evidence>
<dbReference type="GO" id="GO:0022857">
    <property type="term" value="F:transmembrane transporter activity"/>
    <property type="evidence" value="ECO:0007669"/>
    <property type="project" value="InterPro"/>
</dbReference>
<gene>
    <name evidence="7" type="ORF">Cvel_27659</name>
</gene>
<dbReference type="Pfam" id="PF00083">
    <property type="entry name" value="Sugar_tr"/>
    <property type="match status" value="1"/>
</dbReference>
<feature type="transmembrane region" description="Helical" evidence="5">
    <location>
        <begin position="42"/>
        <end position="65"/>
    </location>
</feature>
<evidence type="ECO:0000256" key="1">
    <source>
        <dbReference type="ARBA" id="ARBA00004141"/>
    </source>
</evidence>
<feature type="domain" description="Major facilitator superfamily (MFS) profile" evidence="6">
    <location>
        <begin position="90"/>
        <end position="283"/>
    </location>
</feature>
<feature type="transmembrane region" description="Helical" evidence="5">
    <location>
        <begin position="250"/>
        <end position="272"/>
    </location>
</feature>
<reference evidence="7" key="1">
    <citation type="submission" date="2014-11" db="EMBL/GenBank/DDBJ databases">
        <authorList>
            <person name="Otto D Thomas"/>
            <person name="Naeem Raeece"/>
        </authorList>
    </citation>
    <scope>NUCLEOTIDE SEQUENCE</scope>
</reference>
<keyword evidence="4 5" id="KW-0472">Membrane</keyword>
<dbReference type="InterPro" id="IPR020846">
    <property type="entry name" value="MFS_dom"/>
</dbReference>
<dbReference type="VEuPathDB" id="CryptoDB:Cvel_27659"/>
<comment type="subcellular location">
    <subcellularLocation>
        <location evidence="1">Membrane</location>
        <topology evidence="1">Multi-pass membrane protein</topology>
    </subcellularLocation>
</comment>
<feature type="transmembrane region" description="Helical" evidence="5">
    <location>
        <begin position="216"/>
        <end position="238"/>
    </location>
</feature>
<feature type="transmembrane region" description="Helical" evidence="5">
    <location>
        <begin position="90"/>
        <end position="109"/>
    </location>
</feature>
<keyword evidence="3 5" id="KW-1133">Transmembrane helix</keyword>
<evidence type="ECO:0000259" key="6">
    <source>
        <dbReference type="PROSITE" id="PS50850"/>
    </source>
</evidence>
<name>A0A0G4HHJ2_9ALVE</name>
<dbReference type="InterPro" id="IPR036259">
    <property type="entry name" value="MFS_trans_sf"/>
</dbReference>
<keyword evidence="2 5" id="KW-0812">Transmembrane</keyword>
<evidence type="ECO:0000256" key="5">
    <source>
        <dbReference type="SAM" id="Phobius"/>
    </source>
</evidence>
<dbReference type="InterPro" id="IPR005828">
    <property type="entry name" value="MFS_sugar_transport-like"/>
</dbReference>
<feature type="transmembrane region" description="Helical" evidence="5">
    <location>
        <begin position="182"/>
        <end position="204"/>
    </location>
</feature>
<dbReference type="EMBL" id="CDMZ01002719">
    <property type="protein sequence ID" value="CEM43581.1"/>
    <property type="molecule type" value="Genomic_DNA"/>
</dbReference>
<proteinExistence type="predicted"/>
<evidence type="ECO:0000313" key="7">
    <source>
        <dbReference type="EMBL" id="CEM43581.1"/>
    </source>
</evidence>
<feature type="transmembrane region" description="Helical" evidence="5">
    <location>
        <begin position="157"/>
        <end position="176"/>
    </location>
</feature>
<dbReference type="AlphaFoldDB" id="A0A0G4HHJ2"/>
<feature type="transmembrane region" description="Helical" evidence="5">
    <location>
        <begin position="12"/>
        <end position="30"/>
    </location>
</feature>
<protein>
    <recommendedName>
        <fullName evidence="6">Major facilitator superfamily (MFS) profile domain-containing protein</fullName>
    </recommendedName>
</protein>
<sequence>MATWFRYGRGLALGVMVGWVCLGFGFPWLVRGLLDLNDYRIQWYFVLLATSGLALMGGGIAEFVVRDGPFEFPRATFDPKKAGLLFTDRSLLLATLGYVGHNIELFSMWNWFADFWISQVPSMGRTESFFFTFGVVGIGAVGCALGGIFGDRYGRTTFCIISLAVSSLCSLVIGVVTKTPGALGWSVFIALLWGMFIIADSGCYSTMTVELAPAQYVGTLLTMQQAIGFIATVPTISLIPTVRSAISYQWAFAVIAPAPILAFVAMVGLRMLPESKKIAMGRK</sequence>
<dbReference type="PROSITE" id="PS50850">
    <property type="entry name" value="MFS"/>
    <property type="match status" value="1"/>
</dbReference>
<evidence type="ECO:0000256" key="3">
    <source>
        <dbReference type="ARBA" id="ARBA00022989"/>
    </source>
</evidence>
<dbReference type="SUPFAM" id="SSF103473">
    <property type="entry name" value="MFS general substrate transporter"/>
    <property type="match status" value="1"/>
</dbReference>
<organism evidence="7">
    <name type="scientific">Chromera velia CCMP2878</name>
    <dbReference type="NCBI Taxonomy" id="1169474"/>
    <lineage>
        <taxon>Eukaryota</taxon>
        <taxon>Sar</taxon>
        <taxon>Alveolata</taxon>
        <taxon>Colpodellida</taxon>
        <taxon>Chromeraceae</taxon>
        <taxon>Chromera</taxon>
    </lineage>
</organism>
<dbReference type="Gene3D" id="1.20.1250.20">
    <property type="entry name" value="MFS general substrate transporter like domains"/>
    <property type="match status" value="1"/>
</dbReference>
<evidence type="ECO:0000256" key="2">
    <source>
        <dbReference type="ARBA" id="ARBA00022692"/>
    </source>
</evidence>
<feature type="transmembrane region" description="Helical" evidence="5">
    <location>
        <begin position="129"/>
        <end position="150"/>
    </location>
</feature>